<comment type="subcellular location">
    <subcellularLocation>
        <location evidence="1">Cell membrane</location>
        <topology evidence="1">Peripheral membrane protein</topology>
    </subcellularLocation>
</comment>
<dbReference type="SUPFAM" id="SSF52540">
    <property type="entry name" value="P-loop containing nucleoside triphosphate hydrolases"/>
    <property type="match status" value="2"/>
</dbReference>
<evidence type="ECO:0000256" key="7">
    <source>
        <dbReference type="ARBA" id="ARBA00022840"/>
    </source>
</evidence>
<evidence type="ECO:0000313" key="11">
    <source>
        <dbReference type="EMBL" id="AWK89411.1"/>
    </source>
</evidence>
<evidence type="ECO:0000256" key="8">
    <source>
        <dbReference type="ARBA" id="ARBA00022967"/>
    </source>
</evidence>
<dbReference type="KEGG" id="azz:DEW08_25615"/>
<evidence type="ECO:0000256" key="3">
    <source>
        <dbReference type="ARBA" id="ARBA00022475"/>
    </source>
</evidence>
<dbReference type="InterPro" id="IPR027417">
    <property type="entry name" value="P-loop_NTPase"/>
</dbReference>
<evidence type="ECO:0000313" key="12">
    <source>
        <dbReference type="Proteomes" id="UP000245629"/>
    </source>
</evidence>
<reference evidence="12" key="1">
    <citation type="submission" date="2018-05" db="EMBL/GenBank/DDBJ databases">
        <title>Azospirillum thermophila sp. nov., a novel isolated from hot spring.</title>
        <authorList>
            <person name="Zhao Z."/>
        </authorList>
    </citation>
    <scope>NUCLEOTIDE SEQUENCE [LARGE SCALE GENOMIC DNA]</scope>
    <source>
        <strain evidence="12">CFH 70021</strain>
        <plasmid evidence="12">unnamed2</plasmid>
    </source>
</reference>
<dbReference type="Pfam" id="PF00005">
    <property type="entry name" value="ABC_tran"/>
    <property type="match status" value="2"/>
</dbReference>
<dbReference type="InterPro" id="IPR003593">
    <property type="entry name" value="AAA+_ATPase"/>
</dbReference>
<dbReference type="RefSeq" id="WP_109332648.1">
    <property type="nucleotide sequence ID" value="NZ_CP029357.1"/>
</dbReference>
<evidence type="ECO:0000256" key="1">
    <source>
        <dbReference type="ARBA" id="ARBA00004202"/>
    </source>
</evidence>
<dbReference type="AlphaFoldDB" id="A0A2S2CY51"/>
<protein>
    <submittedName>
        <fullName evidence="11">Sugar ABC transporter ATP-binding protein</fullName>
    </submittedName>
</protein>
<dbReference type="OrthoDB" id="7283113at2"/>
<dbReference type="InterPro" id="IPR003439">
    <property type="entry name" value="ABC_transporter-like_ATP-bd"/>
</dbReference>
<evidence type="ECO:0000256" key="4">
    <source>
        <dbReference type="ARBA" id="ARBA00022597"/>
    </source>
</evidence>
<gene>
    <name evidence="11" type="ORF">DEW08_25615</name>
</gene>
<keyword evidence="11" id="KW-0614">Plasmid</keyword>
<organism evidence="11 12">
    <name type="scientific">Azospirillum thermophilum</name>
    <dbReference type="NCBI Taxonomy" id="2202148"/>
    <lineage>
        <taxon>Bacteria</taxon>
        <taxon>Pseudomonadati</taxon>
        <taxon>Pseudomonadota</taxon>
        <taxon>Alphaproteobacteria</taxon>
        <taxon>Rhodospirillales</taxon>
        <taxon>Azospirillaceae</taxon>
        <taxon>Azospirillum</taxon>
    </lineage>
</organism>
<keyword evidence="6" id="KW-0547">Nucleotide-binding</keyword>
<dbReference type="FunFam" id="3.40.50.300:FF:000127">
    <property type="entry name" value="Ribose import ATP-binding protein RbsA"/>
    <property type="match status" value="1"/>
</dbReference>
<proteinExistence type="predicted"/>
<keyword evidence="3" id="KW-1003">Cell membrane</keyword>
<evidence type="ECO:0000259" key="10">
    <source>
        <dbReference type="PROSITE" id="PS50893"/>
    </source>
</evidence>
<feature type="domain" description="ABC transporter" evidence="10">
    <location>
        <begin position="7"/>
        <end position="242"/>
    </location>
</feature>
<dbReference type="PROSITE" id="PS50893">
    <property type="entry name" value="ABC_TRANSPORTER_2"/>
    <property type="match status" value="2"/>
</dbReference>
<dbReference type="PANTHER" id="PTHR43790">
    <property type="entry name" value="CARBOHYDRATE TRANSPORT ATP-BINDING PROTEIN MG119-RELATED"/>
    <property type="match status" value="1"/>
</dbReference>
<dbReference type="CDD" id="cd03216">
    <property type="entry name" value="ABC_Carb_Monos_I"/>
    <property type="match status" value="1"/>
</dbReference>
<dbReference type="EMBL" id="CP029357">
    <property type="protein sequence ID" value="AWK89411.1"/>
    <property type="molecule type" value="Genomic_DNA"/>
</dbReference>
<geneLocation type="plasmid" evidence="11 12">
    <name>unnamed2</name>
</geneLocation>
<keyword evidence="5" id="KW-0677">Repeat</keyword>
<keyword evidence="2" id="KW-0813">Transport</keyword>
<dbReference type="InterPro" id="IPR050107">
    <property type="entry name" value="ABC_carbohydrate_import_ATPase"/>
</dbReference>
<dbReference type="CDD" id="cd03215">
    <property type="entry name" value="ABC_Carb_Monos_II"/>
    <property type="match status" value="1"/>
</dbReference>
<dbReference type="Gene3D" id="3.40.50.300">
    <property type="entry name" value="P-loop containing nucleotide triphosphate hydrolases"/>
    <property type="match status" value="2"/>
</dbReference>
<dbReference type="Proteomes" id="UP000245629">
    <property type="component" value="Plasmid unnamed2"/>
</dbReference>
<dbReference type="SMART" id="SM00382">
    <property type="entry name" value="AAA"/>
    <property type="match status" value="2"/>
</dbReference>
<evidence type="ECO:0000256" key="5">
    <source>
        <dbReference type="ARBA" id="ARBA00022737"/>
    </source>
</evidence>
<dbReference type="PANTHER" id="PTHR43790:SF9">
    <property type="entry name" value="GALACTOFURANOSE TRANSPORTER ATP-BINDING PROTEIN YTFR"/>
    <property type="match status" value="1"/>
</dbReference>
<accession>A0A2S2CY51</accession>
<keyword evidence="4" id="KW-0762">Sugar transport</keyword>
<dbReference type="GO" id="GO:0005886">
    <property type="term" value="C:plasma membrane"/>
    <property type="evidence" value="ECO:0007669"/>
    <property type="project" value="UniProtKB-SubCell"/>
</dbReference>
<keyword evidence="9" id="KW-0472">Membrane</keyword>
<keyword evidence="8" id="KW-1278">Translocase</keyword>
<keyword evidence="7 11" id="KW-0067">ATP-binding</keyword>
<evidence type="ECO:0000256" key="9">
    <source>
        <dbReference type="ARBA" id="ARBA00023136"/>
    </source>
</evidence>
<dbReference type="GO" id="GO:0005524">
    <property type="term" value="F:ATP binding"/>
    <property type="evidence" value="ECO:0007669"/>
    <property type="project" value="UniProtKB-KW"/>
</dbReference>
<feature type="domain" description="ABC transporter" evidence="10">
    <location>
        <begin position="244"/>
        <end position="496"/>
    </location>
</feature>
<name>A0A2S2CY51_9PROT</name>
<sequence length="512" mass="55148">MSHSVLIRTVALTKRYPGVTALDRVDFDLHAGEVHVLFGENGAGKSTLISLLAGVSAPSDGEILVRGRNVRFSGVADARAAGISAVFQEFSLVPTLTVAENLFLGDEPRRGPFLDRAAMLRRARALFADLDFPIDPRRRVATLSRAEQQMVEIAKALHGEVGILILDEPTASLTDREVDHLFAVIARMKARGVGIIYISHRMQEFARIADRVTVLRDGAKIGTVAMAGTSEAELLEMMAGRAIAEVYPVIARNPGPPLLRVQGLRAWGVHGIDLEVRPGEVLGIAGLVGSGKSRGFRALMGLLPVEAGHVTLKGRDVTGRGTRALMLAGACYLPPDRKTEGLQLAFTARDNLAQGMLEGSGGRFGLLPWRRIRSRCEVTAERVELPPAYRGRPVAQLSGGNQQKTLFGRGLGRDYDLYIFDEPTVGVDMGARAAIYRLIRDLTEAGKAVVVISSDLPEVMNLAHRLLVFSHGRIAAELEGDAISEAAILAHFFDDPPPPGVPLQSEAARLPA</sequence>
<evidence type="ECO:0000256" key="2">
    <source>
        <dbReference type="ARBA" id="ARBA00022448"/>
    </source>
</evidence>
<evidence type="ECO:0000256" key="6">
    <source>
        <dbReference type="ARBA" id="ARBA00022741"/>
    </source>
</evidence>
<dbReference type="GO" id="GO:0016887">
    <property type="term" value="F:ATP hydrolysis activity"/>
    <property type="evidence" value="ECO:0007669"/>
    <property type="project" value="InterPro"/>
</dbReference>
<keyword evidence="12" id="KW-1185">Reference proteome</keyword>